<dbReference type="AlphaFoldDB" id="A0A7W4YZY7"/>
<dbReference type="RefSeq" id="WP_183590249.1">
    <property type="nucleotide sequence ID" value="NZ_JACHWR010000001.1"/>
</dbReference>
<dbReference type="InterPro" id="IPR008979">
    <property type="entry name" value="Galactose-bd-like_sf"/>
</dbReference>
<dbReference type="SUPFAM" id="SSF49785">
    <property type="entry name" value="Galactose-binding domain-like"/>
    <property type="match status" value="1"/>
</dbReference>
<accession>A0A7W4YZY7</accession>
<name>A0A7W4YZY7_9ACTN</name>
<sequence length="885" mass="95902">MKIEDIREHLRFEVEDDQEGLPNLVQNPSGELGTWAWESPVPGSFMYTGTSAGLPTISYKHAPSAIAGYFTTELMAVDAGKYVAARVDITNITAGHRIKLRPVFYNSSKTLISSGTQTNGFTTGSGQYLLPPALAPAGTAYVRLRADIYRMAGPTDTPLTPNANCFVDLKNVMVTWANTSGAISTVKTNLIPNPSVELDTATWITMGAPLGLAVGAYSGTYCLSMAGSWGNVGFYTQVPISGGKDYTFSTYLRQSTGASAGQLYLRWFTSTNTQISTKIVNINTNSTWTRFSATATAPSNATSVWVMYYTAAVTSAATYYADAMMLEEGTTPSTYFDGSKSSTAQKVYGWSGTPHASASTESSTDFAFVEPAEFRNILGSSSHLEIDTAEFSPGLGGFTLYDAALSPADADALIRPNKRVRIRVRNSFTESGLKAAEFYTLYEGRIGSPTVDYDPLKKDKGVKITIPTTNNYSVLAEQGENSVVANIADLAYTLEGKGVPWNINGSGNQVTSASVVAYNENAKMTDQIIVTRDTNLAKVWIDRNNVLQAHTGWNPPVLTAFYDSSPEIEADPVHNIAPQADGLKIDWDAADCINNVVIKWLRYDVGAARTTEVNWPSDGSGYADVASQKKWGVRTKEFKICGLPLNENNSYISSYANSILAANAQPKVRIRSLTWAVTKEEHLYTVLANDLYSNVYVSFALPDGQSVEGNHQITGIKHTISADKDKKFRWLVTYTFADTGSVATPVSTESPPFQGVGVAPGVWQNYTPSIVNMTGSVQRSRWMRVGNTITYQFRIYITSGSGSTAAISVPVPMSSTYYSIANIWGEHLGEVTILNNSTGYISSGHAYTLGHSGMIIFRPHDNSIEWPGSSLIGAYVQGYVIYEAA</sequence>
<dbReference type="Gene3D" id="2.60.120.260">
    <property type="entry name" value="Galactose-binding domain-like"/>
    <property type="match status" value="1"/>
</dbReference>
<organism evidence="1 2">
    <name type="scientific">Nocardioides soli</name>
    <dbReference type="NCBI Taxonomy" id="1036020"/>
    <lineage>
        <taxon>Bacteria</taxon>
        <taxon>Bacillati</taxon>
        <taxon>Actinomycetota</taxon>
        <taxon>Actinomycetes</taxon>
        <taxon>Propionibacteriales</taxon>
        <taxon>Nocardioidaceae</taxon>
        <taxon>Nocardioides</taxon>
    </lineage>
</organism>
<evidence type="ECO:0008006" key="3">
    <source>
        <dbReference type="Google" id="ProtNLM"/>
    </source>
</evidence>
<reference evidence="1 2" key="1">
    <citation type="submission" date="2020-08" db="EMBL/GenBank/DDBJ databases">
        <title>Sequencing the genomes of 1000 actinobacteria strains.</title>
        <authorList>
            <person name="Klenk H.-P."/>
        </authorList>
    </citation>
    <scope>NUCLEOTIDE SEQUENCE [LARGE SCALE GENOMIC DNA]</scope>
    <source>
        <strain evidence="1 2">DSM 105498</strain>
    </source>
</reference>
<evidence type="ECO:0000313" key="1">
    <source>
        <dbReference type="EMBL" id="MBB3040201.1"/>
    </source>
</evidence>
<gene>
    <name evidence="1" type="ORF">FHU40_000002</name>
</gene>
<comment type="caution">
    <text evidence="1">The sequence shown here is derived from an EMBL/GenBank/DDBJ whole genome shotgun (WGS) entry which is preliminary data.</text>
</comment>
<evidence type="ECO:0000313" key="2">
    <source>
        <dbReference type="Proteomes" id="UP000589626"/>
    </source>
</evidence>
<proteinExistence type="predicted"/>
<protein>
    <recommendedName>
        <fullName evidence="3">CBM-cenC domain-containing protein</fullName>
    </recommendedName>
</protein>
<dbReference type="EMBL" id="JACHWR010000001">
    <property type="protein sequence ID" value="MBB3040201.1"/>
    <property type="molecule type" value="Genomic_DNA"/>
</dbReference>
<keyword evidence="2" id="KW-1185">Reference proteome</keyword>
<dbReference type="Proteomes" id="UP000589626">
    <property type="component" value="Unassembled WGS sequence"/>
</dbReference>